<feature type="domain" description="PPM-type phosphatase" evidence="2">
    <location>
        <begin position="6"/>
        <end position="233"/>
    </location>
</feature>
<dbReference type="InterPro" id="IPR036457">
    <property type="entry name" value="PPM-type-like_dom_sf"/>
</dbReference>
<proteinExistence type="predicted"/>
<name>A0ABZ0V8Z5_9MICO</name>
<dbReference type="EMBL" id="CP139779">
    <property type="protein sequence ID" value="WQB69166.1"/>
    <property type="molecule type" value="Genomic_DNA"/>
</dbReference>
<reference evidence="3 4" key="1">
    <citation type="submission" date="2023-06" db="EMBL/GenBank/DDBJ databases">
        <title>Rock-solubilizing bacteria, Microbacterium invictum, promotes re-establishment of vegetation in rocky wasteland by accelerating rock bio-weathering and reshaping soil bacterial community.</title>
        <authorList>
            <person name="Liu C."/>
        </authorList>
    </citation>
    <scope>NUCLEOTIDE SEQUENCE [LARGE SCALE GENOMIC DNA]</scope>
    <source>
        <strain evidence="3 4">X-18</strain>
    </source>
</reference>
<evidence type="ECO:0000313" key="4">
    <source>
        <dbReference type="Proteomes" id="UP001324533"/>
    </source>
</evidence>
<dbReference type="RefSeq" id="WP_322409289.1">
    <property type="nucleotide sequence ID" value="NZ_CP139779.1"/>
</dbReference>
<dbReference type="InterPro" id="IPR001932">
    <property type="entry name" value="PPM-type_phosphatase-like_dom"/>
</dbReference>
<evidence type="ECO:0000313" key="3">
    <source>
        <dbReference type="EMBL" id="WQB69166.1"/>
    </source>
</evidence>
<dbReference type="SMART" id="SM00332">
    <property type="entry name" value="PP2Cc"/>
    <property type="match status" value="1"/>
</dbReference>
<gene>
    <name evidence="3" type="ORF">T9R20_10650</name>
</gene>
<protein>
    <submittedName>
        <fullName evidence="3">Protein phosphatase 2C domain-containing protein</fullName>
    </submittedName>
</protein>
<feature type="region of interest" description="Disordered" evidence="1">
    <location>
        <begin position="1"/>
        <end position="25"/>
    </location>
</feature>
<evidence type="ECO:0000256" key="1">
    <source>
        <dbReference type="SAM" id="MobiDB-lite"/>
    </source>
</evidence>
<dbReference type="Pfam" id="PF13672">
    <property type="entry name" value="PP2C_2"/>
    <property type="match status" value="1"/>
</dbReference>
<dbReference type="SMART" id="SM00331">
    <property type="entry name" value="PP2C_SIG"/>
    <property type="match status" value="1"/>
</dbReference>
<organism evidence="3 4">
    <name type="scientific">Microbacterium invictum</name>
    <dbReference type="NCBI Taxonomy" id="515415"/>
    <lineage>
        <taxon>Bacteria</taxon>
        <taxon>Bacillati</taxon>
        <taxon>Actinomycetota</taxon>
        <taxon>Actinomycetes</taxon>
        <taxon>Micrococcales</taxon>
        <taxon>Microbacteriaceae</taxon>
        <taxon>Microbacterium</taxon>
    </lineage>
</organism>
<dbReference type="SUPFAM" id="SSF81606">
    <property type="entry name" value="PP2C-like"/>
    <property type="match status" value="1"/>
</dbReference>
<evidence type="ECO:0000259" key="2">
    <source>
        <dbReference type="PROSITE" id="PS51746"/>
    </source>
</evidence>
<sequence length="267" mass="28093">MTLRLESAAASASGPRPSNQDSAFAAPWGAGVADGVGGGPAGDLASAAFVHRLVAGWHQAPDAEMLTERTVLANWDLAAHAHRDPRLAGMATTFTGLFVGHRGRLLLAHIGDSRAYSLRSGTMTRMTRDDSFVQALVDGGHVRAEDASTHPHRNLITASLSGGPDDLPLVTWVDPRVDDRWLLCSDGLTDYVGDVAVSEALGRDDREEAASALIDLALEAGAADNVTVVVTDVRASDDVPARGTPVFVGAAARRFTDDDPFRHLTAV</sequence>
<dbReference type="Proteomes" id="UP001324533">
    <property type="component" value="Chromosome"/>
</dbReference>
<accession>A0ABZ0V8Z5</accession>
<keyword evidence="4" id="KW-1185">Reference proteome</keyword>
<dbReference type="PROSITE" id="PS51746">
    <property type="entry name" value="PPM_2"/>
    <property type="match status" value="1"/>
</dbReference>
<dbReference type="Gene3D" id="3.60.40.10">
    <property type="entry name" value="PPM-type phosphatase domain"/>
    <property type="match status" value="1"/>
</dbReference>